<feature type="transmembrane region" description="Helical" evidence="8">
    <location>
        <begin position="99"/>
        <end position="117"/>
    </location>
</feature>
<evidence type="ECO:0000256" key="2">
    <source>
        <dbReference type="ARBA" id="ARBA00022475"/>
    </source>
</evidence>
<name>A0A7D5VDK0_9NEIS</name>
<feature type="transmembrane region" description="Helical" evidence="8">
    <location>
        <begin position="221"/>
        <end position="248"/>
    </location>
</feature>
<dbReference type="Pfam" id="PF09721">
    <property type="entry name" value="Exosortase_EpsH"/>
    <property type="match status" value="1"/>
</dbReference>
<comment type="subcellular location">
    <subcellularLocation>
        <location evidence="1">Cell membrane</location>
        <topology evidence="1">Multi-pass membrane protein</topology>
    </subcellularLocation>
</comment>
<evidence type="ECO:0000256" key="1">
    <source>
        <dbReference type="ARBA" id="ARBA00004651"/>
    </source>
</evidence>
<proteinExistence type="predicted"/>
<dbReference type="NCBIfam" id="TIGR02602">
    <property type="entry name" value="8TM_EpsH"/>
    <property type="match status" value="1"/>
</dbReference>
<keyword evidence="3" id="KW-0645">Protease</keyword>
<accession>A0A7D5VDK0</accession>
<dbReference type="EMBL" id="CP058952">
    <property type="protein sequence ID" value="QLI83300.1"/>
    <property type="molecule type" value="Genomic_DNA"/>
</dbReference>
<dbReference type="InterPro" id="IPR026392">
    <property type="entry name" value="Exo/Archaeosortase_dom"/>
</dbReference>
<dbReference type="GO" id="GO:0008233">
    <property type="term" value="F:peptidase activity"/>
    <property type="evidence" value="ECO:0007669"/>
    <property type="project" value="UniProtKB-KW"/>
</dbReference>
<reference evidence="9 10" key="1">
    <citation type="journal article" date="2016" name="Int. J. Syst. Evol. Microbiol.">
        <title>Chitinibacter fontanus sp. nov., isolated from a spring.</title>
        <authorList>
            <person name="Sheu S.Y."/>
            <person name="Li Y.S."/>
            <person name="Young C.C."/>
            <person name="Chen W.M."/>
        </authorList>
    </citation>
    <scope>NUCLEOTIDE SEQUENCE [LARGE SCALE GENOMIC DNA]</scope>
    <source>
        <strain evidence="9 10">STM-7</strain>
    </source>
</reference>
<keyword evidence="5" id="KW-0378">Hydrolase</keyword>
<dbReference type="InterPro" id="IPR019127">
    <property type="entry name" value="Exosortase"/>
</dbReference>
<feature type="transmembrane region" description="Helical" evidence="8">
    <location>
        <begin position="20"/>
        <end position="42"/>
    </location>
</feature>
<dbReference type="InterPro" id="IPR017544">
    <property type="entry name" value="Exosortase-2"/>
</dbReference>
<evidence type="ECO:0000256" key="3">
    <source>
        <dbReference type="ARBA" id="ARBA00022670"/>
    </source>
</evidence>
<protein>
    <submittedName>
        <fullName evidence="9">Exosortase B</fullName>
    </submittedName>
</protein>
<evidence type="ECO:0000313" key="9">
    <source>
        <dbReference type="EMBL" id="QLI83300.1"/>
    </source>
</evidence>
<dbReference type="NCBIfam" id="TIGR04178">
    <property type="entry name" value="exo_archaeo"/>
    <property type="match status" value="1"/>
</dbReference>
<gene>
    <name evidence="9" type="primary">xrtB</name>
    <name evidence="9" type="ORF">HZU75_13990</name>
</gene>
<keyword evidence="4 8" id="KW-0812">Transmembrane</keyword>
<evidence type="ECO:0000256" key="6">
    <source>
        <dbReference type="ARBA" id="ARBA00022989"/>
    </source>
</evidence>
<evidence type="ECO:0000256" key="8">
    <source>
        <dbReference type="SAM" id="Phobius"/>
    </source>
</evidence>
<evidence type="ECO:0000256" key="5">
    <source>
        <dbReference type="ARBA" id="ARBA00022801"/>
    </source>
</evidence>
<dbReference type="Proteomes" id="UP000510822">
    <property type="component" value="Chromosome"/>
</dbReference>
<keyword evidence="6 8" id="KW-1133">Transmembrane helix</keyword>
<keyword evidence="10" id="KW-1185">Reference proteome</keyword>
<keyword evidence="7 8" id="KW-0472">Membrane</keyword>
<feature type="transmembrane region" description="Helical" evidence="8">
    <location>
        <begin position="183"/>
        <end position="209"/>
    </location>
</feature>
<evidence type="ECO:0000256" key="7">
    <source>
        <dbReference type="ARBA" id="ARBA00023136"/>
    </source>
</evidence>
<feature type="transmembrane region" description="Helical" evidence="8">
    <location>
        <begin position="124"/>
        <end position="142"/>
    </location>
</feature>
<evidence type="ECO:0000313" key="10">
    <source>
        <dbReference type="Proteomes" id="UP000510822"/>
    </source>
</evidence>
<dbReference type="GO" id="GO:0006508">
    <property type="term" value="P:proteolysis"/>
    <property type="evidence" value="ECO:0007669"/>
    <property type="project" value="UniProtKB-KW"/>
</dbReference>
<organism evidence="9 10">
    <name type="scientific">Chitinibacter fontanus</name>
    <dbReference type="NCBI Taxonomy" id="1737446"/>
    <lineage>
        <taxon>Bacteria</taxon>
        <taxon>Pseudomonadati</taxon>
        <taxon>Pseudomonadota</taxon>
        <taxon>Betaproteobacteria</taxon>
        <taxon>Neisseriales</taxon>
        <taxon>Chitinibacteraceae</taxon>
        <taxon>Chitinibacter</taxon>
    </lineage>
</organism>
<dbReference type="InterPro" id="IPR013426">
    <property type="entry name" value="EpsH-like"/>
</dbReference>
<sequence length="291" mass="31732">MHLANQNGQFNLAVFFQQNLLILFGVLALAIPTIMTLASGIWQSDDQAHGPIIFGIVIWLFWQLKDQIIQLETKPSLAAAYVLIIPALLLYVLGRSQAILMFEIGAFIPLVCGLLLISKGWRAITIAWFAIIFMLFLIPLPGSVVDALTGALKGQVSHIAEVLLYAVGYPVARSGVMITVGQYQLLVADACSGMHSMFSLLAVGSLYVYITDHSSKLRNALLILAIIPIAFAANIIRVMTLILVTYHFGDAAGQGFVHDFAGIALFAIALLSMFALDKVLGLMFREKKARK</sequence>
<evidence type="ECO:0000256" key="4">
    <source>
        <dbReference type="ARBA" id="ARBA00022692"/>
    </source>
</evidence>
<dbReference type="GO" id="GO:0005886">
    <property type="term" value="C:plasma membrane"/>
    <property type="evidence" value="ECO:0007669"/>
    <property type="project" value="UniProtKB-SubCell"/>
</dbReference>
<dbReference type="NCBIfam" id="TIGR03113">
    <property type="entry name" value="exosort_XrtB"/>
    <property type="match status" value="1"/>
</dbReference>
<feature type="transmembrane region" description="Helical" evidence="8">
    <location>
        <begin position="48"/>
        <end position="64"/>
    </location>
</feature>
<dbReference type="KEGG" id="cfon:HZU75_13990"/>
<feature type="transmembrane region" description="Helical" evidence="8">
    <location>
        <begin position="260"/>
        <end position="284"/>
    </location>
</feature>
<dbReference type="AlphaFoldDB" id="A0A7D5VDK0"/>
<keyword evidence="2" id="KW-1003">Cell membrane</keyword>
<feature type="transmembrane region" description="Helical" evidence="8">
    <location>
        <begin position="76"/>
        <end position="93"/>
    </location>
</feature>